<dbReference type="PROSITE" id="PS50821">
    <property type="entry name" value="PAZ"/>
    <property type="match status" value="1"/>
</dbReference>
<dbReference type="SUPFAM" id="SSF101690">
    <property type="entry name" value="PAZ domain"/>
    <property type="match status" value="1"/>
</dbReference>
<sequence length="137" mass="15608">MLAYDRRKSAYSAVPLPFTSKDFVVKLVDKDEASYEVVGRSFPPHLGWIGNLGYGLGSLLNPIFRMPFADMSVGAFYELILVSDFVTNYLRRDLTMPLSYQDQIKVKRTLKGLRVELNHTECVKHYKISGMSIVPEK</sequence>
<proteinExistence type="predicted"/>
<name>A0A8S0TF92_OLEEU</name>
<dbReference type="OrthoDB" id="1744322at2759"/>
<evidence type="ECO:0000259" key="1">
    <source>
        <dbReference type="PROSITE" id="PS50821"/>
    </source>
</evidence>
<accession>A0A8S0TF92</accession>
<evidence type="ECO:0000313" key="3">
    <source>
        <dbReference type="Proteomes" id="UP000594638"/>
    </source>
</evidence>
<protein>
    <submittedName>
        <fullName evidence="2">Argonaute 5</fullName>
    </submittedName>
</protein>
<evidence type="ECO:0000313" key="2">
    <source>
        <dbReference type="EMBL" id="CAA3002865.1"/>
    </source>
</evidence>
<dbReference type="Gramene" id="OE9A103652T1">
    <property type="protein sequence ID" value="OE9A103652C1"/>
    <property type="gene ID" value="OE9A103652"/>
</dbReference>
<dbReference type="InterPro" id="IPR003100">
    <property type="entry name" value="PAZ_dom"/>
</dbReference>
<comment type="caution">
    <text evidence="2">The sequence shown here is derived from an EMBL/GenBank/DDBJ whole genome shotgun (WGS) entry which is preliminary data.</text>
</comment>
<feature type="domain" description="PAZ" evidence="1">
    <location>
        <begin position="81"/>
        <end position="137"/>
    </location>
</feature>
<dbReference type="Proteomes" id="UP000594638">
    <property type="component" value="Unassembled WGS sequence"/>
</dbReference>
<dbReference type="EMBL" id="CACTIH010005886">
    <property type="protein sequence ID" value="CAA3002865.1"/>
    <property type="molecule type" value="Genomic_DNA"/>
</dbReference>
<gene>
    <name evidence="2" type="ORF">OLEA9_A103652</name>
</gene>
<keyword evidence="3" id="KW-1185">Reference proteome</keyword>
<dbReference type="AlphaFoldDB" id="A0A8S0TF92"/>
<dbReference type="Gene3D" id="2.170.260.10">
    <property type="entry name" value="paz domain"/>
    <property type="match status" value="1"/>
</dbReference>
<dbReference type="InterPro" id="IPR036085">
    <property type="entry name" value="PAZ_dom_sf"/>
</dbReference>
<dbReference type="GO" id="GO:0003723">
    <property type="term" value="F:RNA binding"/>
    <property type="evidence" value="ECO:0007669"/>
    <property type="project" value="InterPro"/>
</dbReference>
<organism evidence="2 3">
    <name type="scientific">Olea europaea subsp. europaea</name>
    <dbReference type="NCBI Taxonomy" id="158383"/>
    <lineage>
        <taxon>Eukaryota</taxon>
        <taxon>Viridiplantae</taxon>
        <taxon>Streptophyta</taxon>
        <taxon>Embryophyta</taxon>
        <taxon>Tracheophyta</taxon>
        <taxon>Spermatophyta</taxon>
        <taxon>Magnoliopsida</taxon>
        <taxon>eudicotyledons</taxon>
        <taxon>Gunneridae</taxon>
        <taxon>Pentapetalae</taxon>
        <taxon>asterids</taxon>
        <taxon>lamiids</taxon>
        <taxon>Lamiales</taxon>
        <taxon>Oleaceae</taxon>
        <taxon>Oleeae</taxon>
        <taxon>Olea</taxon>
    </lineage>
</organism>
<reference evidence="2 3" key="1">
    <citation type="submission" date="2019-12" db="EMBL/GenBank/DDBJ databases">
        <authorList>
            <person name="Alioto T."/>
            <person name="Alioto T."/>
            <person name="Gomez Garrido J."/>
        </authorList>
    </citation>
    <scope>NUCLEOTIDE SEQUENCE [LARGE SCALE GENOMIC DNA]</scope>
</reference>